<sequence length="509" mass="56715">MSESTVQDSEHKEVDVSEFFRRGLPARPCSSFDSDERDTSSDQDVNSTSRPVSLLYGEKLSEKEARTLRHILETNPSVKQLTLWYASMNILELIFGDMEKPLALEELGLLYVDCDGHDFCLSLSEVFSNLRALDVRCRNQAPCIVTGDGGGLVRSIADFLLHSRTLQELALWSDNLGDAGAQVLADALTTNDTLKKLEILDGTQLTSKAVLTFANALVVNSALELVDLSEVDMQEEEVLLLCGEDRYADTFKRVYTVWKQQFLPQLTKLVRENRHFPDVSVEVTSSVRADLLEDFFNAVAENNTVRMLHFYPSGKTFDALADGIADVLRRTSTITNIRNLMRVEDDYEALIKVLSALKDNRSVTDFTMVADVLTPEICRSLSELLASNKTLTSVNICECAEIAAEHVHAILQGLRENYTLTDLTVVWDPDDDTEEASEIEELLKRNRGLLDRAAHFVKRGGDVSDVEGVEALKIVHQSPGLVETLEKLTGKATAEVRDNIKATFTRVSC</sequence>
<feature type="region of interest" description="Disordered" evidence="2">
    <location>
        <begin position="24"/>
        <end position="50"/>
    </location>
</feature>
<keyword evidence="1" id="KW-0677">Repeat</keyword>
<dbReference type="Gene3D" id="3.80.10.10">
    <property type="entry name" value="Ribonuclease Inhibitor"/>
    <property type="match status" value="2"/>
</dbReference>
<dbReference type="EMBL" id="JABSTR010000002">
    <property type="protein sequence ID" value="KAH9364574.1"/>
    <property type="molecule type" value="Genomic_DNA"/>
</dbReference>
<dbReference type="VEuPathDB" id="VectorBase:HLOH_045600"/>
<evidence type="ECO:0000313" key="3">
    <source>
        <dbReference type="EMBL" id="KAH9364574.1"/>
    </source>
</evidence>
<dbReference type="AlphaFoldDB" id="A0A9J6FEB0"/>
<accession>A0A9J6FEB0</accession>
<reference evidence="3 4" key="1">
    <citation type="journal article" date="2020" name="Cell">
        <title>Large-Scale Comparative Analyses of Tick Genomes Elucidate Their Genetic Diversity and Vector Capacities.</title>
        <authorList>
            <consortium name="Tick Genome and Microbiome Consortium (TIGMIC)"/>
            <person name="Jia N."/>
            <person name="Wang J."/>
            <person name="Shi W."/>
            <person name="Du L."/>
            <person name="Sun Y."/>
            <person name="Zhan W."/>
            <person name="Jiang J.F."/>
            <person name="Wang Q."/>
            <person name="Zhang B."/>
            <person name="Ji P."/>
            <person name="Bell-Sakyi L."/>
            <person name="Cui X.M."/>
            <person name="Yuan T.T."/>
            <person name="Jiang B.G."/>
            <person name="Yang W.F."/>
            <person name="Lam T.T."/>
            <person name="Chang Q.C."/>
            <person name="Ding S.J."/>
            <person name="Wang X.J."/>
            <person name="Zhu J.G."/>
            <person name="Ruan X.D."/>
            <person name="Zhao L."/>
            <person name="Wei J.T."/>
            <person name="Ye R.Z."/>
            <person name="Que T.C."/>
            <person name="Du C.H."/>
            <person name="Zhou Y.H."/>
            <person name="Cheng J.X."/>
            <person name="Dai P.F."/>
            <person name="Guo W.B."/>
            <person name="Han X.H."/>
            <person name="Huang E.J."/>
            <person name="Li L.F."/>
            <person name="Wei W."/>
            <person name="Gao Y.C."/>
            <person name="Liu J.Z."/>
            <person name="Shao H.Z."/>
            <person name="Wang X."/>
            <person name="Wang C.C."/>
            <person name="Yang T.C."/>
            <person name="Huo Q.B."/>
            <person name="Li W."/>
            <person name="Chen H.Y."/>
            <person name="Chen S.E."/>
            <person name="Zhou L.G."/>
            <person name="Ni X.B."/>
            <person name="Tian J.H."/>
            <person name="Sheng Y."/>
            <person name="Liu T."/>
            <person name="Pan Y.S."/>
            <person name="Xia L.Y."/>
            <person name="Li J."/>
            <person name="Zhao F."/>
            <person name="Cao W.C."/>
        </authorList>
    </citation>
    <scope>NUCLEOTIDE SEQUENCE [LARGE SCALE GENOMIC DNA]</scope>
    <source>
        <strain evidence="3">HaeL-2018</strain>
    </source>
</reference>
<dbReference type="PANTHER" id="PTHR24111">
    <property type="entry name" value="LEUCINE-RICH REPEAT-CONTAINING PROTEIN 34"/>
    <property type="match status" value="1"/>
</dbReference>
<keyword evidence="4" id="KW-1185">Reference proteome</keyword>
<dbReference type="OMA" id="ECARIAL"/>
<organism evidence="3 4">
    <name type="scientific">Haemaphysalis longicornis</name>
    <name type="common">Bush tick</name>
    <dbReference type="NCBI Taxonomy" id="44386"/>
    <lineage>
        <taxon>Eukaryota</taxon>
        <taxon>Metazoa</taxon>
        <taxon>Ecdysozoa</taxon>
        <taxon>Arthropoda</taxon>
        <taxon>Chelicerata</taxon>
        <taxon>Arachnida</taxon>
        <taxon>Acari</taxon>
        <taxon>Parasitiformes</taxon>
        <taxon>Ixodida</taxon>
        <taxon>Ixodoidea</taxon>
        <taxon>Ixodidae</taxon>
        <taxon>Haemaphysalinae</taxon>
        <taxon>Haemaphysalis</taxon>
    </lineage>
</organism>
<dbReference type="PANTHER" id="PTHR24111:SF0">
    <property type="entry name" value="LEUCINE-RICH REPEAT-CONTAINING PROTEIN"/>
    <property type="match status" value="1"/>
</dbReference>
<dbReference type="SUPFAM" id="SSF52047">
    <property type="entry name" value="RNI-like"/>
    <property type="match status" value="1"/>
</dbReference>
<protein>
    <submittedName>
        <fullName evidence="3">Uncharacterized protein</fullName>
    </submittedName>
</protein>
<comment type="caution">
    <text evidence="3">The sequence shown here is derived from an EMBL/GenBank/DDBJ whole genome shotgun (WGS) entry which is preliminary data.</text>
</comment>
<dbReference type="OrthoDB" id="120976at2759"/>
<evidence type="ECO:0000256" key="2">
    <source>
        <dbReference type="SAM" id="MobiDB-lite"/>
    </source>
</evidence>
<dbReference type="Proteomes" id="UP000821853">
    <property type="component" value="Chromosome 10"/>
</dbReference>
<dbReference type="InterPro" id="IPR052201">
    <property type="entry name" value="LRR-containing_regulator"/>
</dbReference>
<name>A0A9J6FEB0_HAELO</name>
<proteinExistence type="predicted"/>
<gene>
    <name evidence="3" type="ORF">HPB48_006049</name>
</gene>
<dbReference type="InterPro" id="IPR032675">
    <property type="entry name" value="LRR_dom_sf"/>
</dbReference>
<evidence type="ECO:0000313" key="4">
    <source>
        <dbReference type="Proteomes" id="UP000821853"/>
    </source>
</evidence>
<evidence type="ECO:0000256" key="1">
    <source>
        <dbReference type="ARBA" id="ARBA00022737"/>
    </source>
</evidence>